<comment type="similarity">
    <text evidence="3">In the C-terminal section; belongs to the GTP cyclohydrolase II family.</text>
</comment>
<dbReference type="EC" id="3.5.4.25" evidence="11"/>
<sequence length="379" mass="39165">MRSNSQPTPFAHLFRDGVQVTVDRAVAELRAGRPVVIEGDTGATLVATIDTISPATFDAFATLAGGGAVLTLPEPRARVLGLPADGAVAVPLSGMGHDAACRLAGGIDAPGPAVWHPADRIAEAAIGLAKLALLLPAVLMVPAGLCGPVPAGVHRVPLAALTEGADGAPHPLQIVSRARVPLAESVETVFVVFRGGAGLRDQVAIIVGSPDPDRPVPVRLHSACLTGDLFASLRCDCGDQLRQAVARLADEGGGVLVYLDQEGRGTGIANKMRAYDLQDHGLDTIDADAVLGYGADERRYDLAATMLLRLGFGRVRLFTNNPDKIAALARAGIEVVGRSALIGLVTVENRRYLAAKATRAGHLLDGLGMDGTRAVKADG</sequence>
<dbReference type="PIRSF" id="PIRSF001259">
    <property type="entry name" value="RibA"/>
    <property type="match status" value="1"/>
</dbReference>
<evidence type="ECO:0000256" key="9">
    <source>
        <dbReference type="ARBA" id="ARBA00023134"/>
    </source>
</evidence>
<evidence type="ECO:0000256" key="1">
    <source>
        <dbReference type="ARBA" id="ARBA00004853"/>
    </source>
</evidence>
<dbReference type="RefSeq" id="WP_180284562.1">
    <property type="nucleotide sequence ID" value="NZ_JABFDB010000021.1"/>
</dbReference>
<accession>A0ABX2TEM8</accession>
<gene>
    <name evidence="11 13" type="primary">ribA</name>
    <name evidence="13" type="ORF">HND93_24075</name>
</gene>
<dbReference type="PANTHER" id="PTHR21327:SF18">
    <property type="entry name" value="3,4-DIHYDROXY-2-BUTANONE 4-PHOSPHATE SYNTHASE"/>
    <property type="match status" value="1"/>
</dbReference>
<dbReference type="NCBIfam" id="NF001591">
    <property type="entry name" value="PRK00393.1"/>
    <property type="match status" value="1"/>
</dbReference>
<organism evidence="13 14">
    <name type="scientific">Azospirillum oleiclasticum</name>
    <dbReference type="NCBI Taxonomy" id="2735135"/>
    <lineage>
        <taxon>Bacteria</taxon>
        <taxon>Pseudomonadati</taxon>
        <taxon>Pseudomonadota</taxon>
        <taxon>Alphaproteobacteria</taxon>
        <taxon>Rhodospirillales</taxon>
        <taxon>Azospirillaceae</taxon>
        <taxon>Azospirillum</taxon>
    </lineage>
</organism>
<feature type="binding site" evidence="11">
    <location>
        <position position="237"/>
    </location>
    <ligand>
        <name>Zn(2+)</name>
        <dbReference type="ChEBI" id="CHEBI:29105"/>
        <note>catalytic</note>
    </ligand>
</feature>
<evidence type="ECO:0000256" key="7">
    <source>
        <dbReference type="ARBA" id="ARBA00022801"/>
    </source>
</evidence>
<feature type="binding site" evidence="11">
    <location>
        <begin position="262"/>
        <end position="264"/>
    </location>
    <ligand>
        <name>GTP</name>
        <dbReference type="ChEBI" id="CHEBI:37565"/>
    </ligand>
</feature>
<reference evidence="13 14" key="1">
    <citation type="submission" date="2020-05" db="EMBL/GenBank/DDBJ databases">
        <title>Azospirillum oleiclasticum sp. nov, a nitrogen-fixing and heavy crude oil-emulsifying bacterium isolated from the crude oil of Yumen Oilfield.</title>
        <authorList>
            <person name="Wu D."/>
            <person name="Cai M."/>
            <person name="Zhang X."/>
        </authorList>
    </citation>
    <scope>NUCLEOTIDE SEQUENCE [LARGE SCALE GENOMIC DNA]</scope>
    <source>
        <strain evidence="13 14">ROY-1-1-2</strain>
    </source>
</reference>
<keyword evidence="7 11" id="KW-0378">Hydrolase</keyword>
<dbReference type="Proteomes" id="UP000584642">
    <property type="component" value="Unassembled WGS sequence"/>
</dbReference>
<evidence type="ECO:0000256" key="10">
    <source>
        <dbReference type="ARBA" id="ARBA00049295"/>
    </source>
</evidence>
<evidence type="ECO:0000256" key="5">
    <source>
        <dbReference type="ARBA" id="ARBA00022723"/>
    </source>
</evidence>
<feature type="active site" description="Proton acceptor" evidence="11">
    <location>
        <position position="296"/>
    </location>
</feature>
<keyword evidence="9 11" id="KW-0342">GTP-binding</keyword>
<evidence type="ECO:0000256" key="3">
    <source>
        <dbReference type="ARBA" id="ARBA00008976"/>
    </source>
</evidence>
<feature type="binding site" evidence="11">
    <location>
        <begin position="219"/>
        <end position="223"/>
    </location>
    <ligand>
        <name>GTP</name>
        <dbReference type="ChEBI" id="CHEBI:37565"/>
    </ligand>
</feature>
<evidence type="ECO:0000256" key="6">
    <source>
        <dbReference type="ARBA" id="ARBA00022741"/>
    </source>
</evidence>
<evidence type="ECO:0000256" key="8">
    <source>
        <dbReference type="ARBA" id="ARBA00022833"/>
    </source>
</evidence>
<dbReference type="HAMAP" id="MF_00179">
    <property type="entry name" value="RibA"/>
    <property type="match status" value="1"/>
</dbReference>
<comment type="pathway">
    <text evidence="1 11">Cofactor biosynthesis; riboflavin biosynthesis; 5-amino-6-(D-ribitylamino)uracil from GTP: step 1/4.</text>
</comment>
<dbReference type="Pfam" id="PF00925">
    <property type="entry name" value="GTP_cyclohydro2"/>
    <property type="match status" value="1"/>
</dbReference>
<feature type="domain" description="GTP cyclohydrolase II" evidence="12">
    <location>
        <begin position="178"/>
        <end position="338"/>
    </location>
</feature>
<dbReference type="InterPro" id="IPR000926">
    <property type="entry name" value="RibA"/>
</dbReference>
<evidence type="ECO:0000256" key="2">
    <source>
        <dbReference type="ARBA" id="ARBA00005520"/>
    </source>
</evidence>
<feature type="binding site" evidence="11">
    <location>
        <position position="235"/>
    </location>
    <ligand>
        <name>Zn(2+)</name>
        <dbReference type="ChEBI" id="CHEBI:29105"/>
        <note>catalytic</note>
    </ligand>
</feature>
<feature type="binding site" evidence="11">
    <location>
        <position position="224"/>
    </location>
    <ligand>
        <name>Zn(2+)</name>
        <dbReference type="ChEBI" id="CHEBI:29105"/>
        <note>catalytic</note>
    </ligand>
</feature>
<keyword evidence="14" id="KW-1185">Reference proteome</keyword>
<dbReference type="SUPFAM" id="SSF55821">
    <property type="entry name" value="YrdC/RibB"/>
    <property type="match status" value="1"/>
</dbReference>
<comment type="similarity">
    <text evidence="11">Belongs to the GTP cyclohydrolase II family.</text>
</comment>
<evidence type="ECO:0000313" key="13">
    <source>
        <dbReference type="EMBL" id="NYZ22799.1"/>
    </source>
</evidence>
<comment type="catalytic activity">
    <reaction evidence="10 11">
        <text>GTP + 4 H2O = 2,5-diamino-6-hydroxy-4-(5-phosphoribosylamino)-pyrimidine + formate + 2 phosphate + 3 H(+)</text>
        <dbReference type="Rhea" id="RHEA:23704"/>
        <dbReference type="ChEBI" id="CHEBI:15377"/>
        <dbReference type="ChEBI" id="CHEBI:15378"/>
        <dbReference type="ChEBI" id="CHEBI:15740"/>
        <dbReference type="ChEBI" id="CHEBI:37565"/>
        <dbReference type="ChEBI" id="CHEBI:43474"/>
        <dbReference type="ChEBI" id="CHEBI:58614"/>
        <dbReference type="EC" id="3.5.4.25"/>
    </reaction>
</comment>
<dbReference type="InterPro" id="IPR036144">
    <property type="entry name" value="RibA-like_sf"/>
</dbReference>
<dbReference type="SUPFAM" id="SSF142695">
    <property type="entry name" value="RibA-like"/>
    <property type="match status" value="1"/>
</dbReference>
<keyword evidence="5 11" id="KW-0479">Metal-binding</keyword>
<feature type="binding site" evidence="11">
    <location>
        <position position="284"/>
    </location>
    <ligand>
        <name>GTP</name>
        <dbReference type="ChEBI" id="CHEBI:37565"/>
    </ligand>
</feature>
<proteinExistence type="inferred from homology"/>
<comment type="function">
    <text evidence="11">Catalyzes the conversion of GTP to 2,5-diamino-6-ribosylamino-4(3H)-pyrimidinone 5'-phosphate (DARP), formate and pyrophosphate.</text>
</comment>
<dbReference type="InterPro" id="IPR017945">
    <property type="entry name" value="DHBP_synth_RibB-like_a/b_dom"/>
</dbReference>
<dbReference type="InterPro" id="IPR032677">
    <property type="entry name" value="GTP_cyclohydro_II"/>
</dbReference>
<keyword evidence="6 11" id="KW-0547">Nucleotide-binding</keyword>
<name>A0ABX2TEM8_9PROT</name>
<keyword evidence="8 11" id="KW-0862">Zinc</keyword>
<feature type="binding site" evidence="11">
    <location>
        <position position="240"/>
    </location>
    <ligand>
        <name>GTP</name>
        <dbReference type="ChEBI" id="CHEBI:37565"/>
    </ligand>
</feature>
<dbReference type="GO" id="GO:0003935">
    <property type="term" value="F:GTP cyclohydrolase II activity"/>
    <property type="evidence" value="ECO:0007669"/>
    <property type="project" value="UniProtKB-EC"/>
</dbReference>
<protein>
    <recommendedName>
        <fullName evidence="11">GTP cyclohydrolase-2</fullName>
        <ecNumber evidence="11">3.5.4.25</ecNumber>
    </recommendedName>
    <alternativeName>
        <fullName evidence="11">GTP cyclohydrolase II</fullName>
    </alternativeName>
</protein>
<evidence type="ECO:0000259" key="12">
    <source>
        <dbReference type="Pfam" id="PF00925"/>
    </source>
</evidence>
<comment type="similarity">
    <text evidence="2">In the N-terminal section; belongs to the DHBP synthase family.</text>
</comment>
<dbReference type="CDD" id="cd00641">
    <property type="entry name" value="GTP_cyclohydro2"/>
    <property type="match status" value="1"/>
</dbReference>
<feature type="binding site" evidence="11">
    <location>
        <position position="324"/>
    </location>
    <ligand>
        <name>GTP</name>
        <dbReference type="ChEBI" id="CHEBI:37565"/>
    </ligand>
</feature>
<dbReference type="EMBL" id="JABFDB010000021">
    <property type="protein sequence ID" value="NYZ22799.1"/>
    <property type="molecule type" value="Genomic_DNA"/>
</dbReference>
<feature type="binding site" evidence="11">
    <location>
        <position position="319"/>
    </location>
    <ligand>
        <name>GTP</name>
        <dbReference type="ChEBI" id="CHEBI:37565"/>
    </ligand>
</feature>
<comment type="caution">
    <text evidence="13">The sequence shown here is derived from an EMBL/GenBank/DDBJ whole genome shotgun (WGS) entry which is preliminary data.</text>
</comment>
<evidence type="ECO:0000256" key="11">
    <source>
        <dbReference type="HAMAP-Rule" id="MF_00179"/>
    </source>
</evidence>
<evidence type="ECO:0000313" key="14">
    <source>
        <dbReference type="Proteomes" id="UP000584642"/>
    </source>
</evidence>
<feature type="active site" description="Nucleophile" evidence="11">
    <location>
        <position position="298"/>
    </location>
</feature>
<comment type="cofactor">
    <cofactor evidence="11">
        <name>Zn(2+)</name>
        <dbReference type="ChEBI" id="CHEBI:29105"/>
    </cofactor>
    <text evidence="11">Binds 1 zinc ion per subunit.</text>
</comment>
<evidence type="ECO:0000256" key="4">
    <source>
        <dbReference type="ARBA" id="ARBA00022619"/>
    </source>
</evidence>
<dbReference type="PANTHER" id="PTHR21327">
    <property type="entry name" value="GTP CYCLOHYDROLASE II-RELATED"/>
    <property type="match status" value="1"/>
</dbReference>
<keyword evidence="4 11" id="KW-0686">Riboflavin biosynthesis</keyword>
<dbReference type="Gene3D" id="3.40.50.10990">
    <property type="entry name" value="GTP cyclohydrolase II"/>
    <property type="match status" value="1"/>
</dbReference>